<evidence type="ECO:0000256" key="2">
    <source>
        <dbReference type="ARBA" id="ARBA00023043"/>
    </source>
</evidence>
<evidence type="ECO:0000256" key="3">
    <source>
        <dbReference type="SAM" id="MobiDB-lite"/>
    </source>
</evidence>
<evidence type="ECO:0000256" key="1">
    <source>
        <dbReference type="ARBA" id="ARBA00022737"/>
    </source>
</evidence>
<feature type="region of interest" description="Disordered" evidence="3">
    <location>
        <begin position="215"/>
        <end position="273"/>
    </location>
</feature>
<gene>
    <name evidence="4" type="ORF">NSCI0253_LOCUS44702</name>
</gene>
<protein>
    <submittedName>
        <fullName evidence="4">Uncharacterized protein</fullName>
    </submittedName>
</protein>
<dbReference type="PANTHER" id="PTHR24171">
    <property type="entry name" value="ANKYRIN REPEAT DOMAIN-CONTAINING PROTEIN 39-RELATED"/>
    <property type="match status" value="1"/>
</dbReference>
<evidence type="ECO:0000313" key="4">
    <source>
        <dbReference type="EMBL" id="CAD8870345.1"/>
    </source>
</evidence>
<dbReference type="InterPro" id="IPR036770">
    <property type="entry name" value="Ankyrin_rpt-contain_sf"/>
</dbReference>
<proteinExistence type="predicted"/>
<feature type="compositionally biased region" description="Low complexity" evidence="3">
    <location>
        <begin position="230"/>
        <end position="244"/>
    </location>
</feature>
<dbReference type="EMBL" id="HBFQ01063174">
    <property type="protein sequence ID" value="CAD8870345.1"/>
    <property type="molecule type" value="Transcribed_RNA"/>
</dbReference>
<keyword evidence="1" id="KW-0677">Repeat</keyword>
<dbReference type="InterPro" id="IPR002110">
    <property type="entry name" value="Ankyrin_rpt"/>
</dbReference>
<dbReference type="SUPFAM" id="SSF48403">
    <property type="entry name" value="Ankyrin repeat"/>
    <property type="match status" value="1"/>
</dbReference>
<sequence length="273" mass="28815">MPARSTPGPSGTPARTRSDDLGSRGEMPLVGEPLAGVEPRPGEDRAVMLAAVVAMGDEQGVRRILESDPGAVNELGLDGTSPLCAASLWGHTGILRLLLQALAAPCLQNHNGAHWTALHAAALQEEGKSCMILLDAKADPQAADREGVTPCDYASCSEAVWPLFAARSCERVPKASLVAKGVIRKVSESLEQMLVAEGEQGDASRRGILSEFSRPGSSYVVTREHPPRPGSTRGHSSSRPGSSRKPAQSIDILEEEVESDMSKANNGLRSLNL</sequence>
<reference evidence="4" key="1">
    <citation type="submission" date="2021-01" db="EMBL/GenBank/DDBJ databases">
        <authorList>
            <person name="Corre E."/>
            <person name="Pelletier E."/>
            <person name="Niang G."/>
            <person name="Scheremetjew M."/>
            <person name="Finn R."/>
            <person name="Kale V."/>
            <person name="Holt S."/>
            <person name="Cochrane G."/>
            <person name="Meng A."/>
            <person name="Brown T."/>
            <person name="Cohen L."/>
        </authorList>
    </citation>
    <scope>NUCLEOTIDE SEQUENCE</scope>
</reference>
<accession>A0A7S1B1A3</accession>
<feature type="compositionally biased region" description="Polar residues" evidence="3">
    <location>
        <begin position="262"/>
        <end position="273"/>
    </location>
</feature>
<name>A0A7S1B1A3_NOCSC</name>
<organism evidence="4">
    <name type="scientific">Noctiluca scintillans</name>
    <name type="common">Sea sparkle</name>
    <name type="synonym">Red tide dinoflagellate</name>
    <dbReference type="NCBI Taxonomy" id="2966"/>
    <lineage>
        <taxon>Eukaryota</taxon>
        <taxon>Sar</taxon>
        <taxon>Alveolata</taxon>
        <taxon>Dinophyceae</taxon>
        <taxon>Noctilucales</taxon>
        <taxon>Noctilucaceae</taxon>
        <taxon>Noctiluca</taxon>
    </lineage>
</organism>
<keyword evidence="2" id="KW-0040">ANK repeat</keyword>
<feature type="region of interest" description="Disordered" evidence="3">
    <location>
        <begin position="1"/>
        <end position="41"/>
    </location>
</feature>
<dbReference type="Gene3D" id="1.25.40.20">
    <property type="entry name" value="Ankyrin repeat-containing domain"/>
    <property type="match status" value="1"/>
</dbReference>
<dbReference type="AlphaFoldDB" id="A0A7S1B1A3"/>
<dbReference type="Pfam" id="PF12796">
    <property type="entry name" value="Ank_2"/>
    <property type="match status" value="1"/>
</dbReference>